<keyword evidence="6" id="KW-1133">Transmembrane helix</keyword>
<keyword evidence="2" id="KW-0328">Glycosyltransferase</keyword>
<dbReference type="InterPro" id="IPR003406">
    <property type="entry name" value="Glyco_trans_14"/>
</dbReference>
<reference evidence="7" key="1">
    <citation type="journal article" date="2019" name="Nat. Commun.">
        <title>Genome-wide association mapping of date palm fruit traits.</title>
        <authorList>
            <person name="Hazzouri K.M."/>
            <person name="Gros-Balthazard M."/>
            <person name="Flowers J.M."/>
            <person name="Copetti D."/>
            <person name="Lemansour A."/>
            <person name="Lebrun M."/>
            <person name="Masmoudi K."/>
            <person name="Ferrand S."/>
            <person name="Dhar M.I."/>
            <person name="Fresquez Z.A."/>
            <person name="Rosas U."/>
            <person name="Zhang J."/>
            <person name="Talag J."/>
            <person name="Lee S."/>
            <person name="Kudrna D."/>
            <person name="Powell R.F."/>
            <person name="Leitch I.J."/>
            <person name="Krueger R.R."/>
            <person name="Wing R.A."/>
            <person name="Amiri K.M.A."/>
            <person name="Purugganan M.D."/>
        </authorList>
    </citation>
    <scope>NUCLEOTIDE SEQUENCE [LARGE SCALE GENOMIC DNA]</scope>
    <source>
        <strain evidence="7">cv. Khalas</strain>
    </source>
</reference>
<evidence type="ECO:0000256" key="2">
    <source>
        <dbReference type="ARBA" id="ARBA00022676"/>
    </source>
</evidence>
<evidence type="ECO:0000256" key="5">
    <source>
        <dbReference type="ARBA" id="ARBA00023180"/>
    </source>
</evidence>
<evidence type="ECO:0000313" key="7">
    <source>
        <dbReference type="Proteomes" id="UP000228380"/>
    </source>
</evidence>
<dbReference type="KEGG" id="pda:103721274"/>
<evidence type="ECO:0000313" key="8">
    <source>
        <dbReference type="RefSeq" id="XP_008809636.3"/>
    </source>
</evidence>
<sequence>MEFIKARATLLPVMEKKWACPLALSTTICIVLIVTSFNMGLLSFLPSIFSNFKAWNSMSSGPAFVEIKFSSNPPPPAGPPIPRLAYLVSGSKGDLDRLWRTLQALYHPRNLYVVHLDLESRAAERLELASRVANDTLYRKVGNVHVITKANMVTYRGPTMVSNTLHACAILLKKSKDWDWFINLSASDYPLATQDDILHTFSSLPRNLNFVEHTSRLGWKAEHRGKPLIVDPGLYMSQKKDIFSVTPNRELPTAFKLFTGSAWMALTREFVEYCVWGWDNLPRTLLMYYTNFVSSPEGYFHTVICNSPEFVHTVVNHDLHYISWDVPASQHPRVLSLADIPNAIGSNAPFARKFGRNETVLDKIDADLLGRKNGSFVPGGWCVGSPPCSEIGDPTQLKPGPGADRLAKLMEKIAFSETFGLNQCK</sequence>
<evidence type="ECO:0000256" key="4">
    <source>
        <dbReference type="ARBA" id="ARBA00023136"/>
    </source>
</evidence>
<dbReference type="Pfam" id="PF02485">
    <property type="entry name" value="Branch"/>
    <property type="match status" value="1"/>
</dbReference>
<dbReference type="InterPro" id="IPR044610">
    <property type="entry name" value="GLCAT14A/B/C"/>
</dbReference>
<evidence type="ECO:0000256" key="6">
    <source>
        <dbReference type="SAM" id="Phobius"/>
    </source>
</evidence>
<reference evidence="8" key="2">
    <citation type="submission" date="2025-08" db="UniProtKB">
        <authorList>
            <consortium name="RefSeq"/>
        </authorList>
    </citation>
    <scope>IDENTIFICATION</scope>
    <source>
        <tissue evidence="8">Young leaves</tissue>
    </source>
</reference>
<evidence type="ECO:0000256" key="1">
    <source>
        <dbReference type="ARBA" id="ARBA00004606"/>
    </source>
</evidence>
<dbReference type="Proteomes" id="UP000228380">
    <property type="component" value="Chromosome 4"/>
</dbReference>
<keyword evidence="3" id="KW-0808">Transferase</keyword>
<dbReference type="PANTHER" id="PTHR45719">
    <property type="entry name" value="GLYCOSYLTRANSFERASE"/>
    <property type="match status" value="1"/>
</dbReference>
<dbReference type="AlphaFoldDB" id="A0A8B7CZN5"/>
<comment type="subcellular location">
    <subcellularLocation>
        <location evidence="1">Membrane</location>
        <topology evidence="1">Single-pass type II membrane protein</topology>
    </subcellularLocation>
</comment>
<keyword evidence="7" id="KW-1185">Reference proteome</keyword>
<proteinExistence type="predicted"/>
<keyword evidence="6" id="KW-0812">Transmembrane</keyword>
<evidence type="ECO:0000256" key="3">
    <source>
        <dbReference type="ARBA" id="ARBA00022679"/>
    </source>
</evidence>
<dbReference type="OrthoDB" id="2019572at2759"/>
<protein>
    <submittedName>
        <fullName evidence="8">Beta-glucuronosyltransferase GlcAT14B-like</fullName>
    </submittedName>
</protein>
<gene>
    <name evidence="8" type="primary">LOC103721274</name>
</gene>
<keyword evidence="4 6" id="KW-0472">Membrane</keyword>
<dbReference type="GO" id="GO:0015020">
    <property type="term" value="F:glucuronosyltransferase activity"/>
    <property type="evidence" value="ECO:0007669"/>
    <property type="project" value="InterPro"/>
</dbReference>
<organism evidence="7 8">
    <name type="scientific">Phoenix dactylifera</name>
    <name type="common">Date palm</name>
    <dbReference type="NCBI Taxonomy" id="42345"/>
    <lineage>
        <taxon>Eukaryota</taxon>
        <taxon>Viridiplantae</taxon>
        <taxon>Streptophyta</taxon>
        <taxon>Embryophyta</taxon>
        <taxon>Tracheophyta</taxon>
        <taxon>Spermatophyta</taxon>
        <taxon>Magnoliopsida</taxon>
        <taxon>Liliopsida</taxon>
        <taxon>Arecaceae</taxon>
        <taxon>Coryphoideae</taxon>
        <taxon>Phoeniceae</taxon>
        <taxon>Phoenix</taxon>
    </lineage>
</organism>
<dbReference type="GO" id="GO:0016020">
    <property type="term" value="C:membrane"/>
    <property type="evidence" value="ECO:0007669"/>
    <property type="project" value="UniProtKB-SubCell"/>
</dbReference>
<dbReference type="PANTHER" id="PTHR45719:SF7">
    <property type="entry name" value="OS01G0201100 PROTEIN"/>
    <property type="match status" value="1"/>
</dbReference>
<name>A0A8B7CZN5_PHODC</name>
<feature type="transmembrane region" description="Helical" evidence="6">
    <location>
        <begin position="21"/>
        <end position="45"/>
    </location>
</feature>
<dbReference type="RefSeq" id="XP_008809636.3">
    <property type="nucleotide sequence ID" value="XM_008811414.4"/>
</dbReference>
<dbReference type="GeneID" id="103721274"/>
<accession>A0A8B7CZN5</accession>
<keyword evidence="5" id="KW-0325">Glycoprotein</keyword>